<name>A0A1C9C5C8_HAV01</name>
<dbReference type="Proteomes" id="UP000232488">
    <property type="component" value="Segment"/>
</dbReference>
<reference evidence="3 4" key="1">
    <citation type="submission" date="2016-03" db="EMBL/GenBank/DDBJ databases">
        <title>Genome sequences of a Phycodnavirus, Heterosigma akashiwo virus strain 53.</title>
        <authorList>
            <person name="Ueki S."/>
            <person name="Ogura Y."/>
            <person name="Hayashi T."/>
        </authorList>
    </citation>
    <scope>NUCLEOTIDE SEQUENCE [LARGE SCALE GENOMIC DNA]</scope>
    <source>
        <strain evidence="3">HaV53</strain>
    </source>
</reference>
<dbReference type="KEGG" id="vg:37618544"/>
<dbReference type="RefSeq" id="YP_009507560.1">
    <property type="nucleotide sequence ID" value="NC_038553.1"/>
</dbReference>
<organism evidence="3 4">
    <name type="scientific">Heterosigma akashiwo virus 01</name>
    <name type="common">HaV01</name>
    <dbReference type="NCBI Taxonomy" id="97195"/>
    <lineage>
        <taxon>Viruses</taxon>
        <taxon>Varidnaviria</taxon>
        <taxon>Bamfordvirae</taxon>
        <taxon>Nucleocytoviricota</taxon>
        <taxon>Megaviricetes</taxon>
        <taxon>Algavirales</taxon>
        <taxon>Phycodnaviridae</taxon>
        <taxon>Raphidovirus</taxon>
        <taxon>Raphidovirus japonicum</taxon>
    </lineage>
</organism>
<evidence type="ECO:0000313" key="4">
    <source>
        <dbReference type="Proteomes" id="UP000232488"/>
    </source>
</evidence>
<dbReference type="EMBL" id="KX008963">
    <property type="protein sequence ID" value="AOM63494.1"/>
    <property type="molecule type" value="Genomic_DNA"/>
</dbReference>
<feature type="compositionally biased region" description="Basic and acidic residues" evidence="1">
    <location>
        <begin position="21"/>
        <end position="41"/>
    </location>
</feature>
<keyword evidence="2" id="KW-1133">Transmembrane helix</keyword>
<protein>
    <submittedName>
        <fullName evidence="3">Uncharacterized protein</fullName>
    </submittedName>
</protein>
<organismHost>
    <name type="scientific">Heterosigma akashiwo</name>
    <name type="common">Chromophytic alga</name>
    <name type="synonym">Heterosigma carterae</name>
    <dbReference type="NCBI Taxonomy" id="2829"/>
</organismHost>
<dbReference type="GeneID" id="37618544"/>
<evidence type="ECO:0000256" key="2">
    <source>
        <dbReference type="SAM" id="Phobius"/>
    </source>
</evidence>
<proteinExistence type="predicted"/>
<evidence type="ECO:0000313" key="3">
    <source>
        <dbReference type="EMBL" id="AOM63494.1"/>
    </source>
</evidence>
<feature type="transmembrane region" description="Helical" evidence="2">
    <location>
        <begin position="91"/>
        <end position="111"/>
    </location>
</feature>
<feature type="transmembrane region" description="Helical" evidence="2">
    <location>
        <begin position="123"/>
        <end position="146"/>
    </location>
</feature>
<gene>
    <name evidence="3" type="primary">HaV53_ORF163</name>
</gene>
<keyword evidence="2" id="KW-0812">Transmembrane</keyword>
<keyword evidence="4" id="KW-1185">Reference proteome</keyword>
<keyword evidence="2" id="KW-0472">Membrane</keyword>
<evidence type="ECO:0000256" key="1">
    <source>
        <dbReference type="SAM" id="MobiDB-lite"/>
    </source>
</evidence>
<feature type="region of interest" description="Disordered" evidence="1">
    <location>
        <begin position="16"/>
        <end position="56"/>
    </location>
</feature>
<sequence>MPTGYMGIQVYQSEPANVQDLIEKSKETDVETKKSDEKTEEAPGETQTTETGKTVEPYDIDIDNIPKRSGNKGNIYDVNNTSRRRYRGSTFSQCQTVLFFTLVALAAVLILPKVRNLDKILNIGGLYELVPIVILICAIVFSIIYWKRF</sequence>
<accession>A0A1C9C5C8</accession>